<dbReference type="InterPro" id="IPR018872">
    <property type="entry name" value="Zn-cluster-dom"/>
</dbReference>
<evidence type="ECO:0000256" key="4">
    <source>
        <dbReference type="ARBA" id="ARBA00023163"/>
    </source>
</evidence>
<protein>
    <recommendedName>
        <fullName evidence="6">WRKY domain-containing protein</fullName>
    </recommendedName>
</protein>
<evidence type="ECO:0000313" key="8">
    <source>
        <dbReference type="Proteomes" id="UP000836841"/>
    </source>
</evidence>
<keyword evidence="2" id="KW-0805">Transcription regulation</keyword>
<dbReference type="SUPFAM" id="SSF118290">
    <property type="entry name" value="WRKY DNA-binding domain"/>
    <property type="match status" value="1"/>
</dbReference>
<dbReference type="Proteomes" id="UP000836841">
    <property type="component" value="Chromosome 2"/>
</dbReference>
<dbReference type="InterPro" id="IPR003657">
    <property type="entry name" value="WRKY_dom"/>
</dbReference>
<dbReference type="Pfam" id="PF03106">
    <property type="entry name" value="WRKY"/>
    <property type="match status" value="1"/>
</dbReference>
<dbReference type="SMART" id="SM00774">
    <property type="entry name" value="WRKY"/>
    <property type="match status" value="1"/>
</dbReference>
<accession>A0AAU9RN51</accession>
<evidence type="ECO:0000256" key="1">
    <source>
        <dbReference type="ARBA" id="ARBA00004123"/>
    </source>
</evidence>
<evidence type="ECO:0000256" key="3">
    <source>
        <dbReference type="ARBA" id="ARBA00023125"/>
    </source>
</evidence>
<name>A0AAU9RN51_THLAR</name>
<gene>
    <name evidence="7" type="ORF">TAV2_LOCUS6409</name>
</gene>
<keyword evidence="8" id="KW-1185">Reference proteome</keyword>
<dbReference type="GO" id="GO:0005516">
    <property type="term" value="F:calmodulin binding"/>
    <property type="evidence" value="ECO:0007669"/>
    <property type="project" value="UniProtKB-ARBA"/>
</dbReference>
<dbReference type="GO" id="GO:0003700">
    <property type="term" value="F:DNA-binding transcription factor activity"/>
    <property type="evidence" value="ECO:0007669"/>
    <property type="project" value="InterPro"/>
</dbReference>
<keyword evidence="5" id="KW-0539">Nucleus</keyword>
<proteinExistence type="predicted"/>
<comment type="subcellular location">
    <subcellularLocation>
        <location evidence="1">Nucleus</location>
    </subcellularLocation>
</comment>
<dbReference type="InterPro" id="IPR036576">
    <property type="entry name" value="WRKY_dom_sf"/>
</dbReference>
<dbReference type="EMBL" id="OU466858">
    <property type="protein sequence ID" value="CAH2044589.1"/>
    <property type="molecule type" value="Genomic_DNA"/>
</dbReference>
<dbReference type="GO" id="GO:0043565">
    <property type="term" value="F:sequence-specific DNA binding"/>
    <property type="evidence" value="ECO:0007669"/>
    <property type="project" value="InterPro"/>
</dbReference>
<reference evidence="7 8" key="1">
    <citation type="submission" date="2022-03" db="EMBL/GenBank/DDBJ databases">
        <authorList>
            <person name="Nunn A."/>
            <person name="Chopra R."/>
            <person name="Nunn A."/>
            <person name="Contreras Garrido A."/>
        </authorList>
    </citation>
    <scope>NUCLEOTIDE SEQUENCE [LARGE SCALE GENOMIC DNA]</scope>
</reference>
<evidence type="ECO:0000256" key="5">
    <source>
        <dbReference type="ARBA" id="ARBA00023242"/>
    </source>
</evidence>
<feature type="domain" description="WRKY" evidence="6">
    <location>
        <begin position="268"/>
        <end position="334"/>
    </location>
</feature>
<dbReference type="Pfam" id="PF10533">
    <property type="entry name" value="Plant_zn_clust"/>
    <property type="match status" value="1"/>
</dbReference>
<evidence type="ECO:0000313" key="7">
    <source>
        <dbReference type="EMBL" id="CAH2044589.1"/>
    </source>
</evidence>
<dbReference type="InterPro" id="IPR044810">
    <property type="entry name" value="WRKY_plant"/>
</dbReference>
<evidence type="ECO:0000259" key="6">
    <source>
        <dbReference type="PROSITE" id="PS50811"/>
    </source>
</evidence>
<sequence>MEEVEAANRAAVESCHGVLNLLSQQTTNPKSIMVETREAVSKFKRVASLLSGGLGQRKIRKLNNNHKLLKSPLLPQHIFLESPICSNNAKSGYIPVLAPKPLQMIPPAAACYGQIHPKQKPGHHPPLMMLNQKMCVDKSFLELKPPSFRAVDTKAYQFISNHQQAVYSRSNSGLNLKFDGPPGGGSCYSPSMSNGSRSFVSSLSMDGSVTDCDRNSFHLIGLPQGSQHSRRTSCSGSLKCGSRSKCHCSKKRKVRVKRSIKVPAISNKIADIPPDEYSWRKYGQKPIKGSPHPRGYYKCSSVRGCPARKHVERCVEETSMLIVTYEGEHNHSRMLSSQSAHT</sequence>
<keyword evidence="4" id="KW-0804">Transcription</keyword>
<dbReference type="FunFam" id="2.20.25.80:FF:000004">
    <property type="entry name" value="WRKY transcription factor 65"/>
    <property type="match status" value="1"/>
</dbReference>
<dbReference type="AlphaFoldDB" id="A0AAU9RN51"/>
<dbReference type="Gene3D" id="2.20.25.80">
    <property type="entry name" value="WRKY domain"/>
    <property type="match status" value="1"/>
</dbReference>
<organism evidence="7 8">
    <name type="scientific">Thlaspi arvense</name>
    <name type="common">Field penny-cress</name>
    <dbReference type="NCBI Taxonomy" id="13288"/>
    <lineage>
        <taxon>Eukaryota</taxon>
        <taxon>Viridiplantae</taxon>
        <taxon>Streptophyta</taxon>
        <taxon>Embryophyta</taxon>
        <taxon>Tracheophyta</taxon>
        <taxon>Spermatophyta</taxon>
        <taxon>Magnoliopsida</taxon>
        <taxon>eudicotyledons</taxon>
        <taxon>Gunneridae</taxon>
        <taxon>Pentapetalae</taxon>
        <taxon>rosids</taxon>
        <taxon>malvids</taxon>
        <taxon>Brassicales</taxon>
        <taxon>Brassicaceae</taxon>
        <taxon>Thlaspideae</taxon>
        <taxon>Thlaspi</taxon>
    </lineage>
</organism>
<dbReference type="PROSITE" id="PS50811">
    <property type="entry name" value="WRKY"/>
    <property type="match status" value="1"/>
</dbReference>
<keyword evidence="3" id="KW-0238">DNA-binding</keyword>
<dbReference type="PANTHER" id="PTHR31282">
    <property type="entry name" value="WRKY TRANSCRIPTION FACTOR 21-RELATED"/>
    <property type="match status" value="1"/>
</dbReference>
<dbReference type="GO" id="GO:0005634">
    <property type="term" value="C:nucleus"/>
    <property type="evidence" value="ECO:0007669"/>
    <property type="project" value="UniProtKB-SubCell"/>
</dbReference>
<evidence type="ECO:0000256" key="2">
    <source>
        <dbReference type="ARBA" id="ARBA00023015"/>
    </source>
</evidence>